<dbReference type="InterPro" id="IPR046219">
    <property type="entry name" value="DUF6252"/>
</dbReference>
<dbReference type="RefSeq" id="WP_183477799.1">
    <property type="nucleotide sequence ID" value="NZ_JACIFO010000006.1"/>
</dbReference>
<proteinExistence type="predicted"/>
<dbReference type="Proteomes" id="UP000553034">
    <property type="component" value="Unassembled WGS sequence"/>
</dbReference>
<sequence length="224" mass="24302">MKNFFLFAILSVLIWSCEDDIERNTPSIQGEVNKEFFRATDVKANLNPDGSVTIIGTQDIREIVLAVEELKEGVYPLGNGDLNQAVFKYADTLVYRTGDTGFGSIEISRIKGATLWGSFYFDAQLNEVGDTLNFNKGSFFGVPISNYTPTDGGDNNTGEEVSCEEATNAVAETSVDYSLSLLGGDQAEIETKCQAYKAALTQQITSCGDEDGAIQALIDNLPCN</sequence>
<evidence type="ECO:0000313" key="1">
    <source>
        <dbReference type="EMBL" id="MBB4119451.1"/>
    </source>
</evidence>
<accession>A0A840EQY2</accession>
<name>A0A840EQY2_9FLAO</name>
<dbReference type="Pfam" id="PF19765">
    <property type="entry name" value="DUF6252"/>
    <property type="match status" value="1"/>
</dbReference>
<dbReference type="AlphaFoldDB" id="A0A840EQY2"/>
<protein>
    <submittedName>
        <fullName evidence="1">Uncharacterized protein</fullName>
    </submittedName>
</protein>
<evidence type="ECO:0000313" key="2">
    <source>
        <dbReference type="Proteomes" id="UP000553034"/>
    </source>
</evidence>
<reference evidence="1 2" key="1">
    <citation type="submission" date="2020-08" db="EMBL/GenBank/DDBJ databases">
        <title>Genomic Encyclopedia of Type Strains, Phase IV (KMG-IV): sequencing the most valuable type-strain genomes for metagenomic binning, comparative biology and taxonomic classification.</title>
        <authorList>
            <person name="Goeker M."/>
        </authorList>
    </citation>
    <scope>NUCLEOTIDE SEQUENCE [LARGE SCALE GENOMIC DNA]</scope>
    <source>
        <strain evidence="1 2">DSM 29568</strain>
    </source>
</reference>
<comment type="caution">
    <text evidence="1">The sequence shown here is derived from an EMBL/GenBank/DDBJ whole genome shotgun (WGS) entry which is preliminary data.</text>
</comment>
<keyword evidence="2" id="KW-1185">Reference proteome</keyword>
<dbReference type="EMBL" id="JACIFO010000006">
    <property type="protein sequence ID" value="MBB4119451.1"/>
    <property type="molecule type" value="Genomic_DNA"/>
</dbReference>
<gene>
    <name evidence="1" type="ORF">GGR32_001749</name>
</gene>
<organism evidence="1 2">
    <name type="scientific">Mesonia hippocampi</name>
    <dbReference type="NCBI Taxonomy" id="1628250"/>
    <lineage>
        <taxon>Bacteria</taxon>
        <taxon>Pseudomonadati</taxon>
        <taxon>Bacteroidota</taxon>
        <taxon>Flavobacteriia</taxon>
        <taxon>Flavobacteriales</taxon>
        <taxon>Flavobacteriaceae</taxon>
        <taxon>Mesonia</taxon>
    </lineage>
</organism>